<gene>
    <name evidence="2" type="ORF">GCM10008905_16150</name>
</gene>
<keyword evidence="1" id="KW-0732">Signal</keyword>
<keyword evidence="2" id="KW-0449">Lipoprotein</keyword>
<evidence type="ECO:0000256" key="1">
    <source>
        <dbReference type="SAM" id="SignalP"/>
    </source>
</evidence>
<dbReference type="Proteomes" id="UP001500339">
    <property type="component" value="Unassembled WGS sequence"/>
</dbReference>
<dbReference type="PROSITE" id="PS51257">
    <property type="entry name" value="PROKAR_LIPOPROTEIN"/>
    <property type="match status" value="1"/>
</dbReference>
<accession>A0ABN1IXN9</accession>
<protein>
    <submittedName>
        <fullName evidence="2">Lipoprotein</fullName>
    </submittedName>
</protein>
<name>A0ABN1IXN9_9CLOT</name>
<organism evidence="2 3">
    <name type="scientific">Clostridium malenominatum</name>
    <dbReference type="NCBI Taxonomy" id="1539"/>
    <lineage>
        <taxon>Bacteria</taxon>
        <taxon>Bacillati</taxon>
        <taxon>Bacillota</taxon>
        <taxon>Clostridia</taxon>
        <taxon>Eubacteriales</taxon>
        <taxon>Clostridiaceae</taxon>
        <taxon>Clostridium</taxon>
    </lineage>
</organism>
<dbReference type="RefSeq" id="WP_343768643.1">
    <property type="nucleotide sequence ID" value="NZ_BAAACF010000001.1"/>
</dbReference>
<dbReference type="EMBL" id="BAAACF010000001">
    <property type="protein sequence ID" value="GAA0723481.1"/>
    <property type="molecule type" value="Genomic_DNA"/>
</dbReference>
<evidence type="ECO:0000313" key="2">
    <source>
        <dbReference type="EMBL" id="GAA0723481.1"/>
    </source>
</evidence>
<evidence type="ECO:0000313" key="3">
    <source>
        <dbReference type="Proteomes" id="UP001500339"/>
    </source>
</evidence>
<comment type="caution">
    <text evidence="2">The sequence shown here is derived from an EMBL/GenBank/DDBJ whole genome shotgun (WGS) entry which is preliminary data.</text>
</comment>
<feature type="chain" id="PRO_5046733331" evidence="1">
    <location>
        <begin position="26"/>
        <end position="192"/>
    </location>
</feature>
<sequence>MKKLIKSFMLLLTLSLSVFFLTGCAAKPEDTVTNFMTAIAQLDFDKAVTYLKNDGNKINLKYDDEDQEKLIKSIFSKIEYQIDNTTKDGSTATVKAKITSVDLPNITTKMFTELLPTLMAQAFSGQPINEDKQDEAIMQYYLNAINSPTAPKTVTEIEIKLVKEKEGWLIEPTDNLFDAMTGNIQKAFEAFQ</sequence>
<reference evidence="2 3" key="1">
    <citation type="journal article" date="2019" name="Int. J. Syst. Evol. Microbiol.">
        <title>The Global Catalogue of Microorganisms (GCM) 10K type strain sequencing project: providing services to taxonomists for standard genome sequencing and annotation.</title>
        <authorList>
            <consortium name="The Broad Institute Genomics Platform"/>
            <consortium name="The Broad Institute Genome Sequencing Center for Infectious Disease"/>
            <person name="Wu L."/>
            <person name="Ma J."/>
        </authorList>
    </citation>
    <scope>NUCLEOTIDE SEQUENCE [LARGE SCALE GENOMIC DNA]</scope>
    <source>
        <strain evidence="2 3">JCM 1405</strain>
    </source>
</reference>
<proteinExistence type="predicted"/>
<keyword evidence="3" id="KW-1185">Reference proteome</keyword>
<feature type="signal peptide" evidence="1">
    <location>
        <begin position="1"/>
        <end position="25"/>
    </location>
</feature>